<protein>
    <submittedName>
        <fullName evidence="2">Uncharacterized protein</fullName>
    </submittedName>
</protein>
<feature type="compositionally biased region" description="Basic and acidic residues" evidence="1">
    <location>
        <begin position="118"/>
        <end position="127"/>
    </location>
</feature>
<keyword evidence="3" id="KW-1185">Reference proteome</keyword>
<name>A0AAV7L0D9_PLEWA</name>
<dbReference type="EMBL" id="JANPWB010000016">
    <property type="protein sequence ID" value="KAJ1085020.1"/>
    <property type="molecule type" value="Genomic_DNA"/>
</dbReference>
<evidence type="ECO:0000313" key="2">
    <source>
        <dbReference type="EMBL" id="KAJ1085020.1"/>
    </source>
</evidence>
<reference evidence="2" key="1">
    <citation type="journal article" date="2022" name="bioRxiv">
        <title>Sequencing and chromosome-scale assembly of the giantPleurodeles waltlgenome.</title>
        <authorList>
            <person name="Brown T."/>
            <person name="Elewa A."/>
            <person name="Iarovenko S."/>
            <person name="Subramanian E."/>
            <person name="Araus A.J."/>
            <person name="Petzold A."/>
            <person name="Susuki M."/>
            <person name="Suzuki K.-i.T."/>
            <person name="Hayashi T."/>
            <person name="Toyoda A."/>
            <person name="Oliveira C."/>
            <person name="Osipova E."/>
            <person name="Leigh N.D."/>
            <person name="Simon A."/>
            <person name="Yun M.H."/>
        </authorList>
    </citation>
    <scope>NUCLEOTIDE SEQUENCE</scope>
    <source>
        <strain evidence="2">20211129_DDA</strain>
        <tissue evidence="2">Liver</tissue>
    </source>
</reference>
<evidence type="ECO:0000313" key="3">
    <source>
        <dbReference type="Proteomes" id="UP001066276"/>
    </source>
</evidence>
<dbReference type="Proteomes" id="UP001066276">
    <property type="component" value="Chromosome 12"/>
</dbReference>
<organism evidence="2 3">
    <name type="scientific">Pleurodeles waltl</name>
    <name type="common">Iberian ribbed newt</name>
    <dbReference type="NCBI Taxonomy" id="8319"/>
    <lineage>
        <taxon>Eukaryota</taxon>
        <taxon>Metazoa</taxon>
        <taxon>Chordata</taxon>
        <taxon>Craniata</taxon>
        <taxon>Vertebrata</taxon>
        <taxon>Euteleostomi</taxon>
        <taxon>Amphibia</taxon>
        <taxon>Batrachia</taxon>
        <taxon>Caudata</taxon>
        <taxon>Salamandroidea</taxon>
        <taxon>Salamandridae</taxon>
        <taxon>Pleurodelinae</taxon>
        <taxon>Pleurodeles</taxon>
    </lineage>
</organism>
<gene>
    <name evidence="2" type="ORF">NDU88_005156</name>
</gene>
<evidence type="ECO:0000256" key="1">
    <source>
        <dbReference type="SAM" id="MobiDB-lite"/>
    </source>
</evidence>
<dbReference type="AlphaFoldDB" id="A0AAV7L0D9"/>
<proteinExistence type="predicted"/>
<accession>A0AAV7L0D9</accession>
<sequence length="208" mass="21748">MNGPRTIRTGIMKITTVKPEASPPPRQSVRILNNRLRQRRSASTPLALCLWCQCACARRHSNRLIFFLRYSSAHSRTGGTPVAQAGDGDGRDAYARGAAGGLLLSNGGLAGGGLKRQQQGEESKENEGINGAGGDCLHPVTVHDRSDQEGLSSEGSGVPKDVLSIQGQPWGAGDGTGGLASGSTDIALAESLWVAIPPSPPLHTVMVY</sequence>
<feature type="region of interest" description="Disordered" evidence="1">
    <location>
        <begin position="112"/>
        <end position="177"/>
    </location>
</feature>
<comment type="caution">
    <text evidence="2">The sequence shown here is derived from an EMBL/GenBank/DDBJ whole genome shotgun (WGS) entry which is preliminary data.</text>
</comment>